<evidence type="ECO:0000256" key="2">
    <source>
        <dbReference type="ARBA" id="ARBA00022741"/>
    </source>
</evidence>
<organism evidence="6 7">
    <name type="scientific">Paramicrosporidium saccamoebae</name>
    <dbReference type="NCBI Taxonomy" id="1246581"/>
    <lineage>
        <taxon>Eukaryota</taxon>
        <taxon>Fungi</taxon>
        <taxon>Fungi incertae sedis</taxon>
        <taxon>Cryptomycota</taxon>
        <taxon>Cryptomycota incertae sedis</taxon>
        <taxon>Paramicrosporidium</taxon>
    </lineage>
</organism>
<dbReference type="Proteomes" id="UP000240830">
    <property type="component" value="Unassembled WGS sequence"/>
</dbReference>
<feature type="compositionally biased region" description="Basic and acidic residues" evidence="4">
    <location>
        <begin position="1213"/>
        <end position="1226"/>
    </location>
</feature>
<evidence type="ECO:0000313" key="7">
    <source>
        <dbReference type="Proteomes" id="UP000240830"/>
    </source>
</evidence>
<evidence type="ECO:0000256" key="1">
    <source>
        <dbReference type="ARBA" id="ARBA00009740"/>
    </source>
</evidence>
<sequence>MHIPLATVTVAILYGTVSSSSVSEMIDQYPEFTFHLSSRTTGRPTIIKDKLALPPEDGHELVVVEHASADDLGRFRRECTPNGEFDYYLVIDTVIKCHASQADFYGHIVDPDKIVASPLSTAGIESYYSLKKLRTRHEQARISHAKSQSTRRGEFIARFPTDAVSEQLSSPELLAKIDPSKRVLFQVLEQPSFTPTDYSRINLRHLTASAFIPAAGMALRVFNSRHTLSAYDRSHFDSALAYQWSYKHLPDHPDNALTLTREHLEQNELDAIIADLETSGGIVIWEKVRKSHKVDSADARYLTEADATNTSTMDLAFSMRISSSYYEKIGRLVQLQYEAVLLHACGKNSIESVHLYPLLDMRTARLAAINLKALSAAIAATTAHKPSLTIYFHNGYHVSKLPNSRAWNDAFGAIAETLKIQKQLVKSKGTFQSLSIVCDSETQEPGKEYPTTKTTLATDVSGMASSIVQQFKPINNIMTHFNGIHGYAEQPYRQVIADHFCSHLTEDLRQCLIYDTADEKTARLIGVEYIISRPMFEAMPDEEKKYWHSHAHEVSSGLLIMPRVPNIMEKAEMRKLADTYGKTWHFWQVDRGDKLPYGEPKLMCSLINDQMVDGTLLAKRDAKLGVDSLKIRSERVGIEIPPAHPLADQFAKKHNPPSHGGREERSLTTKVVDLPDTNVILEPHSPAPFDESLFAGCCAALFVVDITDDYVNALTKLCALALRSRLANLNIPIEVLLHKADSLDEQERQGWQHRNSKIEKAFLFDTTRKVFVAADSSPLGLRSFELASETLDMICDLGSIYHHPHRRKTSESLEPQKSSGELRLSNGVVVGYFQVNSWLSLLYLLNGDSHPGKPEQLSHNVNVTCQAVCQVLEAIGDLPLRRPMRLFLLAAVAFATAEASKTDTAISTAIELKQVAEDVSVSFHDTNIVLVLFVSFCHVNDVISHANGPIAEPTSENVDLSTEPVLEVVSIVSIVQVAQLQPADSQVEPRLLDEDSEVSSDLVAYAASDEGSGRSGEELHKHDEELNKTGVVLDDNDKDLNKTDEELNKIGEALNSNAEELHKADEALNEANGGSEITAEGLDETNKDLNKIDEALDNNDESLNKIDEALDNDDKSSNKTEEGSGESGKDLGNNNKELNGIDEELNEVVEELNEVDKELNDIDEEITEIYEDLNKGDEDSDKDKEGSSDNGEELDSNDKHSDNSGEDSENSNEDSRNSNEDSRNSNEDSQNSNEGSENSNEDSENSSEDPEDSDSDSNESDEDASLEKLSKKYQKLKEAHDAIAKGKNPFQTGSLEARRAYLIKLAGRIARLESEVICSNEPSKKSRRVRLAKTKTTYTYSKDLPPASSVSISESNLKSSESTPTTEDFTQALPFLEEPSDDPYCAPNLNEYPPESFVHFLRPVPDDEAEAMFSNTPLRRLAGIRTDSPRVDLLSGVLRSKRIHIDSVELRIHTGATPRETLMSEAPLNVRVMTQTFVADLGRMVKRNSFSQDETISAPIASIYRDYLLVSKFDVRFGFEKLSNDKGNAFLATKLITQPKLIEQLKDNYHVRVWEDATLFDAPVVADVYQLPTTDLVASSFSIVQQIDLNGLSAEDWLQHKTLFGKYIALMYESTYLAAIQKRANRLILSSVLTNASQAQLSYMLKVLVRVHTRLSPFLGDCHFVLSMPTFDPSSVGFRGNSDFREAVNKLASGGAGLVHTALNSDVETLIGPTIEVDRTNVQSRKSEPLVEVEIGIRGNKVEVTVAREEAYELSLDRYIEDTNVHEMLKSVESNIITLSDGSSVRTNRLVVKNMTIRR</sequence>
<dbReference type="InterPro" id="IPR006762">
    <property type="entry name" value="Gtr1_RagA"/>
</dbReference>
<dbReference type="EMBL" id="MTSL01000101">
    <property type="protein sequence ID" value="PJF18791.1"/>
    <property type="molecule type" value="Genomic_DNA"/>
</dbReference>
<keyword evidence="3" id="KW-0342">GTP-binding</keyword>
<feature type="compositionally biased region" description="Acidic residues" evidence="4">
    <location>
        <begin position="1239"/>
        <end position="1264"/>
    </location>
</feature>
<keyword evidence="5" id="KW-0732">Signal</keyword>
<name>A0A2H9TLZ1_9FUNG</name>
<evidence type="ECO:0000313" key="6">
    <source>
        <dbReference type="EMBL" id="PJF18791.1"/>
    </source>
</evidence>
<keyword evidence="2" id="KW-0547">Nucleotide-binding</keyword>
<feature type="chain" id="PRO_5014119259" evidence="5">
    <location>
        <begin position="20"/>
        <end position="1799"/>
    </location>
</feature>
<dbReference type="STRING" id="1246581.A0A2H9TLZ1"/>
<dbReference type="Gene3D" id="1.20.5.300">
    <property type="match status" value="1"/>
</dbReference>
<dbReference type="PANTHER" id="PTHR31360">
    <property type="match status" value="1"/>
</dbReference>
<feature type="region of interest" description="Disordered" evidence="4">
    <location>
        <begin position="1340"/>
        <end position="1366"/>
    </location>
</feature>
<accession>A0A2H9TLZ1</accession>
<protein>
    <submittedName>
        <fullName evidence="6">DUF1264-domain-containing protein</fullName>
    </submittedName>
</protein>
<gene>
    <name evidence="6" type="ORF">PSACC_01371</name>
</gene>
<feature type="region of interest" description="Disordered" evidence="4">
    <location>
        <begin position="1106"/>
        <end position="1273"/>
    </location>
</feature>
<dbReference type="Gene3D" id="3.30.450.190">
    <property type="match status" value="1"/>
</dbReference>
<evidence type="ECO:0000256" key="3">
    <source>
        <dbReference type="ARBA" id="ARBA00023134"/>
    </source>
</evidence>
<feature type="region of interest" description="Disordered" evidence="4">
    <location>
        <begin position="1008"/>
        <end position="1040"/>
    </location>
</feature>
<feature type="compositionally biased region" description="Basic and acidic residues" evidence="4">
    <location>
        <begin position="1106"/>
        <end position="1122"/>
    </location>
</feature>
<dbReference type="Pfam" id="PF04670">
    <property type="entry name" value="Gtr1_RagA"/>
    <property type="match status" value="1"/>
</dbReference>
<proteinExistence type="inferred from homology"/>
<dbReference type="Pfam" id="PF06884">
    <property type="entry name" value="DUF1264"/>
    <property type="match status" value="1"/>
</dbReference>
<dbReference type="GO" id="GO:0005525">
    <property type="term" value="F:GTP binding"/>
    <property type="evidence" value="ECO:0007669"/>
    <property type="project" value="UniProtKB-KW"/>
</dbReference>
<evidence type="ECO:0000256" key="5">
    <source>
        <dbReference type="SAM" id="SignalP"/>
    </source>
</evidence>
<feature type="compositionally biased region" description="Low complexity" evidence="4">
    <location>
        <begin position="1348"/>
        <end position="1362"/>
    </location>
</feature>
<dbReference type="InterPro" id="IPR010686">
    <property type="entry name" value="OBAP-like"/>
</dbReference>
<feature type="compositionally biased region" description="Basic and acidic residues" evidence="4">
    <location>
        <begin position="1011"/>
        <end position="1027"/>
    </location>
</feature>
<comment type="caution">
    <text evidence="6">The sequence shown here is derived from an EMBL/GenBank/DDBJ whole genome shotgun (WGS) entry which is preliminary data.</text>
</comment>
<dbReference type="PANTHER" id="PTHR31360:SF0">
    <property type="entry name" value="OIL BODY-ASSOCIATED PROTEIN 1B"/>
    <property type="match status" value="1"/>
</dbReference>
<feature type="compositionally biased region" description="Low complexity" evidence="4">
    <location>
        <begin position="1227"/>
        <end position="1238"/>
    </location>
</feature>
<keyword evidence="7" id="KW-1185">Reference proteome</keyword>
<feature type="signal peptide" evidence="5">
    <location>
        <begin position="1"/>
        <end position="19"/>
    </location>
</feature>
<feature type="compositionally biased region" description="Acidic residues" evidence="4">
    <location>
        <begin position="1140"/>
        <end position="1153"/>
    </location>
</feature>
<feature type="compositionally biased region" description="Acidic residues" evidence="4">
    <location>
        <begin position="1161"/>
        <end position="1171"/>
    </location>
</feature>
<reference evidence="6 7" key="1">
    <citation type="submission" date="2016-10" db="EMBL/GenBank/DDBJ databases">
        <title>The genome of Paramicrosporidium saccamoebae is the missing link in understanding Cryptomycota and Microsporidia evolution.</title>
        <authorList>
            <person name="Quandt C.A."/>
            <person name="Beaudet D."/>
            <person name="Corsaro D."/>
            <person name="Michel R."/>
            <person name="Corradi N."/>
            <person name="James T."/>
        </authorList>
    </citation>
    <scope>NUCLEOTIDE SEQUENCE [LARGE SCALE GENOMIC DNA]</scope>
    <source>
        <strain evidence="6 7">KSL3</strain>
    </source>
</reference>
<evidence type="ECO:0000256" key="4">
    <source>
        <dbReference type="SAM" id="MobiDB-lite"/>
    </source>
</evidence>
<feature type="compositionally biased region" description="Basic and acidic residues" evidence="4">
    <location>
        <begin position="1172"/>
        <end position="1187"/>
    </location>
</feature>
<dbReference type="OrthoDB" id="1901244at2759"/>
<comment type="similarity">
    <text evidence="1">Belongs to the OBAP family.</text>
</comment>